<dbReference type="EMBL" id="CP081864">
    <property type="protein sequence ID" value="QZN97726.1"/>
    <property type="molecule type" value="Genomic_DNA"/>
</dbReference>
<reference evidence="1 2" key="1">
    <citation type="submission" date="2021-08" db="EMBL/GenBank/DDBJ databases">
        <title>Culture and genomic analysis of Symbiopectobacterium purcellii sp. nov. gen. nov., isolated from the leafhopper Empoasca decipiens.</title>
        <authorList>
            <person name="Nadal-Jimenez P."/>
            <person name="Siozios S."/>
            <person name="Halliday N."/>
            <person name="Camara M."/>
            <person name="Hurst G.D.D."/>
        </authorList>
    </citation>
    <scope>NUCLEOTIDE SEQUENCE [LARGE SCALE GENOMIC DNA]</scope>
    <source>
        <strain evidence="1 2">SyEd1</strain>
    </source>
</reference>
<organism evidence="1 2">
    <name type="scientific">Symbiopectobacterium purcellii</name>
    <dbReference type="NCBI Taxonomy" id="2871826"/>
    <lineage>
        <taxon>Bacteria</taxon>
        <taxon>Pseudomonadati</taxon>
        <taxon>Pseudomonadota</taxon>
        <taxon>Gammaproteobacteria</taxon>
        <taxon>Enterobacterales</taxon>
        <taxon>Enterobacteriaceae</taxon>
    </lineage>
</organism>
<proteinExistence type="predicted"/>
<protein>
    <submittedName>
        <fullName evidence="1">YobF family protein</fullName>
    </submittedName>
</protein>
<dbReference type="Pfam" id="PF10736">
    <property type="entry name" value="DUF2527"/>
    <property type="match status" value="1"/>
</dbReference>
<keyword evidence="2" id="KW-1185">Reference proteome</keyword>
<sequence length="30" mass="3264">MAFSVKEVNDTTVSVAHYFSADPYLGASKQ</sequence>
<dbReference type="Proteomes" id="UP000825886">
    <property type="component" value="Chromosome"/>
</dbReference>
<dbReference type="InterPro" id="IPR019672">
    <property type="entry name" value="DUF2527"/>
</dbReference>
<evidence type="ECO:0000313" key="2">
    <source>
        <dbReference type="Proteomes" id="UP000825886"/>
    </source>
</evidence>
<dbReference type="RefSeq" id="WP_222160759.1">
    <property type="nucleotide sequence ID" value="NZ_CP081864.1"/>
</dbReference>
<accession>A0ABX9ATN3</accession>
<gene>
    <name evidence="1" type="ORF">K6K13_10695</name>
</gene>
<evidence type="ECO:0000313" key="1">
    <source>
        <dbReference type="EMBL" id="QZN97726.1"/>
    </source>
</evidence>
<name>A0ABX9ATN3_9ENTR</name>